<evidence type="ECO:0000313" key="2">
    <source>
        <dbReference type="EMBL" id="SVD68191.1"/>
    </source>
</evidence>
<accession>A0A382XCX3</accession>
<proteinExistence type="predicted"/>
<gene>
    <name evidence="2" type="ORF">METZ01_LOCUS421045</name>
</gene>
<evidence type="ECO:0000259" key="1">
    <source>
        <dbReference type="Pfam" id="PF01266"/>
    </source>
</evidence>
<dbReference type="PANTHER" id="PTHR13847:SF285">
    <property type="entry name" value="FAD DEPENDENT OXIDOREDUCTASE DOMAIN-CONTAINING PROTEIN"/>
    <property type="match status" value="1"/>
</dbReference>
<protein>
    <recommendedName>
        <fullName evidence="1">FAD dependent oxidoreductase domain-containing protein</fullName>
    </recommendedName>
</protein>
<feature type="domain" description="FAD dependent oxidoreductase" evidence="1">
    <location>
        <begin position="34"/>
        <end position="115"/>
    </location>
</feature>
<dbReference type="Pfam" id="PF01266">
    <property type="entry name" value="DAO"/>
    <property type="match status" value="1"/>
</dbReference>
<dbReference type="InterPro" id="IPR036188">
    <property type="entry name" value="FAD/NAD-bd_sf"/>
</dbReference>
<feature type="non-terminal residue" evidence="2">
    <location>
        <position position="118"/>
    </location>
</feature>
<reference evidence="2" key="1">
    <citation type="submission" date="2018-05" db="EMBL/GenBank/DDBJ databases">
        <authorList>
            <person name="Lanie J.A."/>
            <person name="Ng W.-L."/>
            <person name="Kazmierczak K.M."/>
            <person name="Andrzejewski T.M."/>
            <person name="Davidsen T.M."/>
            <person name="Wayne K.J."/>
            <person name="Tettelin H."/>
            <person name="Glass J.I."/>
            <person name="Rusch D."/>
            <person name="Podicherti R."/>
            <person name="Tsui H.-C.T."/>
            <person name="Winkler M.E."/>
        </authorList>
    </citation>
    <scope>NUCLEOTIDE SEQUENCE</scope>
</reference>
<dbReference type="EMBL" id="UINC01166310">
    <property type="protein sequence ID" value="SVD68191.1"/>
    <property type="molecule type" value="Genomic_DNA"/>
</dbReference>
<sequence length="118" mass="12576">MSSLPSQQPDSLWLDTLDPPITERSPLDGDLSVDVAIVGGGFSGLWTAYYLLASDPNLNVLVIESEYCGFGASGRNGGWCEGALAGGTEKYAAKSSKNDAKRLERAMFDAVDEVEKIT</sequence>
<organism evidence="2">
    <name type="scientific">marine metagenome</name>
    <dbReference type="NCBI Taxonomy" id="408172"/>
    <lineage>
        <taxon>unclassified sequences</taxon>
        <taxon>metagenomes</taxon>
        <taxon>ecological metagenomes</taxon>
    </lineage>
</organism>
<dbReference type="InterPro" id="IPR006076">
    <property type="entry name" value="FAD-dep_OxRdtase"/>
</dbReference>
<name>A0A382XCX3_9ZZZZ</name>
<dbReference type="PANTHER" id="PTHR13847">
    <property type="entry name" value="SARCOSINE DEHYDROGENASE-RELATED"/>
    <property type="match status" value="1"/>
</dbReference>
<dbReference type="Gene3D" id="3.50.50.60">
    <property type="entry name" value="FAD/NAD(P)-binding domain"/>
    <property type="match status" value="1"/>
</dbReference>
<dbReference type="SUPFAM" id="SSF51905">
    <property type="entry name" value="FAD/NAD(P)-binding domain"/>
    <property type="match status" value="1"/>
</dbReference>
<dbReference type="GO" id="GO:0005737">
    <property type="term" value="C:cytoplasm"/>
    <property type="evidence" value="ECO:0007669"/>
    <property type="project" value="TreeGrafter"/>
</dbReference>
<dbReference type="AlphaFoldDB" id="A0A382XCX3"/>